<feature type="binding site" evidence="7">
    <location>
        <position position="67"/>
    </location>
    <ligand>
        <name>Fe cation</name>
        <dbReference type="ChEBI" id="CHEBI:24875"/>
        <label>2</label>
    </ligand>
</feature>
<dbReference type="Pfam" id="PF13277">
    <property type="entry name" value="YmdB"/>
    <property type="match status" value="1"/>
</dbReference>
<dbReference type="GO" id="GO:0046872">
    <property type="term" value="F:metal ion binding"/>
    <property type="evidence" value="ECO:0007669"/>
    <property type="project" value="UniProtKB-KW"/>
</dbReference>
<evidence type="ECO:0000313" key="8">
    <source>
        <dbReference type="EMBL" id="WIW69685.1"/>
    </source>
</evidence>
<dbReference type="FunFam" id="3.60.21.10:FF:000016">
    <property type="entry name" value="Putative metallophosphoesterase"/>
    <property type="match status" value="1"/>
</dbReference>
<comment type="similarity">
    <text evidence="5">Belongs to the YmdB-like family.</text>
</comment>
<dbReference type="PIRSF" id="PIRSF004789">
    <property type="entry name" value="DR1281"/>
    <property type="match status" value="1"/>
</dbReference>
<dbReference type="KEGG" id="sgbi:P3F81_07070"/>
<dbReference type="GO" id="GO:0004113">
    <property type="term" value="F:2',3'-cyclic-nucleotide 3'-phosphodiesterase activity"/>
    <property type="evidence" value="ECO:0007669"/>
    <property type="project" value="TreeGrafter"/>
</dbReference>
<evidence type="ECO:0000256" key="2">
    <source>
        <dbReference type="ARBA" id="ARBA00022723"/>
    </source>
</evidence>
<feature type="binding site" evidence="7">
    <location>
        <position position="39"/>
    </location>
    <ligand>
        <name>Fe cation</name>
        <dbReference type="ChEBI" id="CHEBI:24875"/>
        <label>1</label>
    </ligand>
</feature>
<feature type="binding site" evidence="7">
    <location>
        <position position="175"/>
    </location>
    <ligand>
        <name>Fe cation</name>
        <dbReference type="ChEBI" id="CHEBI:24875"/>
        <label>2</label>
    </ligand>
</feature>
<dbReference type="EMBL" id="CP120678">
    <property type="protein sequence ID" value="WIW69685.1"/>
    <property type="molecule type" value="Genomic_DNA"/>
</dbReference>
<name>A0A9Y2ADS9_9FIRM</name>
<accession>A0A9Y2ADS9</accession>
<protein>
    <submittedName>
        <fullName evidence="8">TIGR00282 family metallophosphoesterase</fullName>
    </submittedName>
</protein>
<dbReference type="Proteomes" id="UP001243623">
    <property type="component" value="Chromosome"/>
</dbReference>
<dbReference type="InterPro" id="IPR005235">
    <property type="entry name" value="YmdB-like"/>
</dbReference>
<dbReference type="PANTHER" id="PTHR36303">
    <property type="entry name" value="2',3'-CYCLIC-NUCLEOTIDE 2'-PHOSPHODIESTERASE"/>
    <property type="match status" value="1"/>
</dbReference>
<evidence type="ECO:0000313" key="9">
    <source>
        <dbReference type="Proteomes" id="UP001243623"/>
    </source>
</evidence>
<feature type="binding site" evidence="7">
    <location>
        <position position="8"/>
    </location>
    <ligand>
        <name>Fe cation</name>
        <dbReference type="ChEBI" id="CHEBI:24875"/>
        <label>1</label>
    </ligand>
</feature>
<gene>
    <name evidence="8" type="ORF">P3F81_07070</name>
</gene>
<evidence type="ECO:0000256" key="1">
    <source>
        <dbReference type="ARBA" id="ARBA00001965"/>
    </source>
</evidence>
<feature type="binding site" evidence="7">
    <location>
        <position position="39"/>
    </location>
    <ligand>
        <name>Fe cation</name>
        <dbReference type="ChEBI" id="CHEBI:24875"/>
        <label>2</label>
    </ligand>
</feature>
<reference evidence="8" key="1">
    <citation type="submission" date="2023-03" db="EMBL/GenBank/DDBJ databases">
        <title>Selenobaculum gbiensis gen. nov. sp. nov., a new bacterium isolated from the gut microbiota of IBD patient.</title>
        <authorList>
            <person name="Yeo S."/>
            <person name="Park H."/>
            <person name="Huh C.S."/>
        </authorList>
    </citation>
    <scope>NUCLEOTIDE SEQUENCE</scope>
    <source>
        <strain evidence="8">ICN-92133</strain>
    </source>
</reference>
<evidence type="ECO:0000256" key="3">
    <source>
        <dbReference type="ARBA" id="ARBA00022801"/>
    </source>
</evidence>
<keyword evidence="9" id="KW-1185">Reference proteome</keyword>
<dbReference type="NCBIfam" id="TIGR00282">
    <property type="entry name" value="TIGR00282 family metallophosphoesterase"/>
    <property type="match status" value="1"/>
</dbReference>
<dbReference type="AlphaFoldDB" id="A0A9Y2ADS9"/>
<keyword evidence="2 7" id="KW-0479">Metal-binding</keyword>
<evidence type="ECO:0000256" key="7">
    <source>
        <dbReference type="PIRSR" id="PIRSR004789-51"/>
    </source>
</evidence>
<feature type="active site" description="Proton donor" evidence="6">
    <location>
        <position position="68"/>
    </location>
</feature>
<dbReference type="CDD" id="cd07382">
    <property type="entry name" value="MPP_DR1281"/>
    <property type="match status" value="1"/>
</dbReference>
<organism evidence="8 9">
    <name type="scientific">Selenobaculum gibii</name>
    <dbReference type="NCBI Taxonomy" id="3054208"/>
    <lineage>
        <taxon>Bacteria</taxon>
        <taxon>Bacillati</taxon>
        <taxon>Bacillota</taxon>
        <taxon>Negativicutes</taxon>
        <taxon>Selenomonadales</taxon>
        <taxon>Selenomonadaceae</taxon>
        <taxon>Selenobaculum</taxon>
    </lineage>
</organism>
<dbReference type="RefSeq" id="WP_147669112.1">
    <property type="nucleotide sequence ID" value="NZ_CP120678.1"/>
</dbReference>
<dbReference type="Gene3D" id="3.60.21.10">
    <property type="match status" value="1"/>
</dbReference>
<dbReference type="PANTHER" id="PTHR36303:SF1">
    <property type="entry name" value="2',3'-CYCLIC-NUCLEOTIDE 2'-PHOSPHODIESTERASE"/>
    <property type="match status" value="1"/>
</dbReference>
<keyword evidence="4" id="KW-0408">Iron</keyword>
<keyword evidence="3" id="KW-0378">Hydrolase</keyword>
<evidence type="ECO:0000256" key="4">
    <source>
        <dbReference type="ARBA" id="ARBA00023004"/>
    </source>
</evidence>
<evidence type="ECO:0000256" key="5">
    <source>
        <dbReference type="ARBA" id="ARBA00061401"/>
    </source>
</evidence>
<evidence type="ECO:0000256" key="6">
    <source>
        <dbReference type="PIRSR" id="PIRSR004789-50"/>
    </source>
</evidence>
<dbReference type="InterPro" id="IPR029052">
    <property type="entry name" value="Metallo-depent_PP-like"/>
</dbReference>
<dbReference type="SUPFAM" id="SSF56300">
    <property type="entry name" value="Metallo-dependent phosphatases"/>
    <property type="match status" value="1"/>
</dbReference>
<feature type="binding site" evidence="7">
    <location>
        <position position="177"/>
    </location>
    <ligand>
        <name>Fe cation</name>
        <dbReference type="ChEBI" id="CHEBI:24875"/>
        <label>1</label>
    </ligand>
</feature>
<comment type="cofactor">
    <cofactor evidence="1">
        <name>Fe(3+)</name>
        <dbReference type="ChEBI" id="CHEBI:29034"/>
    </cofactor>
</comment>
<feature type="binding site" evidence="7">
    <location>
        <position position="150"/>
    </location>
    <ligand>
        <name>Fe cation</name>
        <dbReference type="ChEBI" id="CHEBI:24875"/>
        <label>2</label>
    </ligand>
</feature>
<proteinExistence type="inferred from homology"/>
<sequence>MNILIVGDICGKEGRAEAQKWIPILHDEYNIDMVIANGENSAGGVGITKKVLDELFSIQIDVVTSGNHIWDKKEIFSFIDSEDYLIRPANYPPDTPGKGYCVFECKGKKVGVINLLGRTFMPAMDCPFRKADEIIGAIQKDCDYIILDFHAETTSEKMAMGWYLDGRVSCVVGTHTHIQTADERILPQGTGYITDLGMVGPWDSILGVDKDLILKKFLTGLPVKFELAKGSKVFSAIIIHINECNGKVEKIFRILEKDLLKKIEKM</sequence>
<feature type="binding site" evidence="7">
    <location>
        <position position="40"/>
    </location>
    <ligand>
        <name>Fe cation</name>
        <dbReference type="ChEBI" id="CHEBI:24875"/>
        <label>1</label>
    </ligand>
</feature>